<feature type="region of interest" description="Disordered" evidence="18">
    <location>
        <begin position="164"/>
        <end position="224"/>
    </location>
</feature>
<keyword evidence="8" id="KW-0053">Apoptosis</keyword>
<dbReference type="GO" id="GO:0003735">
    <property type="term" value="F:structural constituent of ribosome"/>
    <property type="evidence" value="ECO:0007669"/>
    <property type="project" value="InterPro"/>
</dbReference>
<feature type="compositionally biased region" description="Polar residues" evidence="18">
    <location>
        <begin position="593"/>
        <end position="605"/>
    </location>
</feature>
<proteinExistence type="inferred from homology"/>
<dbReference type="GO" id="GO:1990904">
    <property type="term" value="C:ribonucleoprotein complex"/>
    <property type="evidence" value="ECO:0007669"/>
    <property type="project" value="UniProtKB-KW"/>
</dbReference>
<dbReference type="GO" id="GO:0022626">
    <property type="term" value="C:cytosolic ribosome"/>
    <property type="evidence" value="ECO:0007669"/>
    <property type="project" value="UniProtKB-ARBA"/>
</dbReference>
<dbReference type="Pfam" id="PF20920">
    <property type="entry name" value="DAXX_hist_bd"/>
    <property type="match status" value="1"/>
</dbReference>
<dbReference type="CDD" id="cd13150">
    <property type="entry name" value="DAXX_histone_binding"/>
    <property type="match status" value="1"/>
</dbReference>
<evidence type="ECO:0000256" key="15">
    <source>
        <dbReference type="ARBA" id="ARBA00035150"/>
    </source>
</evidence>
<dbReference type="FunFam" id="3.30.1230.20:FF:000001">
    <property type="entry name" value="40S ribosomal protein S21"/>
    <property type="match status" value="1"/>
</dbReference>
<evidence type="ECO:0000256" key="14">
    <source>
        <dbReference type="ARBA" id="ARBA00023274"/>
    </source>
</evidence>
<dbReference type="EMBL" id="ATLV01015034">
    <property type="status" value="NOT_ANNOTATED_CDS"/>
    <property type="molecule type" value="Genomic_DNA"/>
</dbReference>
<gene>
    <name evidence="20" type="ORF">ZHAS_00007365</name>
</gene>
<evidence type="ECO:0000313" key="22">
    <source>
        <dbReference type="Proteomes" id="UP000030765"/>
    </source>
</evidence>
<keyword evidence="9" id="KW-0256">Endoplasmic reticulum</keyword>
<dbReference type="VEuPathDB" id="VectorBase:ASIS020396"/>
<dbReference type="InterPro" id="IPR046426">
    <property type="entry name" value="DAXX_histone-bd_sf"/>
</dbReference>
<feature type="compositionally biased region" description="Basic and acidic residues" evidence="18">
    <location>
        <begin position="634"/>
        <end position="644"/>
    </location>
</feature>
<feature type="region of interest" description="Disordered" evidence="18">
    <location>
        <begin position="530"/>
        <end position="661"/>
    </location>
</feature>
<dbReference type="InterPro" id="IPR018279">
    <property type="entry name" value="Ribosomal_eS21_CS"/>
</dbReference>
<evidence type="ECO:0000256" key="4">
    <source>
        <dbReference type="ARBA" id="ARBA00004514"/>
    </source>
</evidence>
<dbReference type="GO" id="GO:0005791">
    <property type="term" value="C:rough endoplasmic reticulum"/>
    <property type="evidence" value="ECO:0007669"/>
    <property type="project" value="UniProtKB-SubCell"/>
</dbReference>
<evidence type="ECO:0000256" key="17">
    <source>
        <dbReference type="ARBA" id="ARBA00046603"/>
    </source>
</evidence>
<comment type="subcellular location">
    <subcellularLocation>
        <location evidence="2">Chromosome</location>
    </subcellularLocation>
    <subcellularLocation>
        <location evidence="4">Cytoplasm</location>
        <location evidence="4">Cytosol</location>
    </subcellularLocation>
    <subcellularLocation>
        <location evidence="1">Nucleus</location>
    </subcellularLocation>
    <subcellularLocation>
        <location evidence="3">Rough endoplasmic reticulum</location>
    </subcellularLocation>
</comment>
<evidence type="ECO:0000256" key="18">
    <source>
        <dbReference type="SAM" id="MobiDB-lite"/>
    </source>
</evidence>
<keyword evidence="14" id="KW-0687">Ribonucleoprotein</keyword>
<keyword evidence="11" id="KW-0175">Coiled coil</keyword>
<evidence type="ECO:0000256" key="6">
    <source>
        <dbReference type="ARBA" id="ARBA00022454"/>
    </source>
</evidence>
<dbReference type="InterPro" id="IPR038579">
    <property type="entry name" value="Ribosomal_eS21_sf"/>
</dbReference>
<dbReference type="GO" id="GO:0006412">
    <property type="term" value="P:translation"/>
    <property type="evidence" value="ECO:0007669"/>
    <property type="project" value="InterPro"/>
</dbReference>
<feature type="compositionally biased region" description="Polar residues" evidence="18">
    <location>
        <begin position="544"/>
        <end position="556"/>
    </location>
</feature>
<dbReference type="FunFam" id="1.20.58.2170:FF:000001">
    <property type="entry name" value="Death domain-associated protein 6"/>
    <property type="match status" value="1"/>
</dbReference>
<evidence type="ECO:0000256" key="12">
    <source>
        <dbReference type="ARBA" id="ARBA00023186"/>
    </source>
</evidence>
<dbReference type="GO" id="GO:0006915">
    <property type="term" value="P:apoptotic process"/>
    <property type="evidence" value="ECO:0007669"/>
    <property type="project" value="UniProtKB-KW"/>
</dbReference>
<evidence type="ECO:0000259" key="19">
    <source>
        <dbReference type="Pfam" id="PF20920"/>
    </source>
</evidence>
<evidence type="ECO:0000256" key="9">
    <source>
        <dbReference type="ARBA" id="ARBA00022824"/>
    </source>
</evidence>
<dbReference type="GO" id="GO:0003714">
    <property type="term" value="F:transcription corepressor activity"/>
    <property type="evidence" value="ECO:0007669"/>
    <property type="project" value="TreeGrafter"/>
</dbReference>
<dbReference type="InterPro" id="IPR046378">
    <property type="entry name" value="DAXX_histone-bd"/>
</dbReference>
<comment type="similarity">
    <text evidence="5">Belongs to the eukaryotic ribosomal protein eS21 family.</text>
</comment>
<comment type="subunit">
    <text evidence="17">Component of the 40S small ribosomal subunit. Interacts with sta.</text>
</comment>
<dbReference type="PANTHER" id="PTHR12766">
    <property type="entry name" value="DEATH DOMAIN-ASSOCIATED PROTEIN 6 DAXX"/>
    <property type="match status" value="1"/>
</dbReference>
<dbReference type="EMBL" id="KE524999">
    <property type="protein sequence ID" value="KFB39978.1"/>
    <property type="molecule type" value="Genomic_DNA"/>
</dbReference>
<organism evidence="20">
    <name type="scientific">Anopheles sinensis</name>
    <name type="common">Mosquito</name>
    <dbReference type="NCBI Taxonomy" id="74873"/>
    <lineage>
        <taxon>Eukaryota</taxon>
        <taxon>Metazoa</taxon>
        <taxon>Ecdysozoa</taxon>
        <taxon>Arthropoda</taxon>
        <taxon>Hexapoda</taxon>
        <taxon>Insecta</taxon>
        <taxon>Pterygota</taxon>
        <taxon>Neoptera</taxon>
        <taxon>Endopterygota</taxon>
        <taxon>Diptera</taxon>
        <taxon>Nematocera</taxon>
        <taxon>Culicoidea</taxon>
        <taxon>Culicidae</taxon>
        <taxon>Anophelinae</taxon>
        <taxon>Anopheles</taxon>
    </lineage>
</organism>
<dbReference type="STRING" id="74873.A0A084VPT4"/>
<dbReference type="Gene3D" id="1.20.58.2170">
    <property type="match status" value="1"/>
</dbReference>
<dbReference type="OMA" id="RTNTFPN"/>
<feature type="compositionally biased region" description="Low complexity" evidence="18">
    <location>
        <begin position="169"/>
        <end position="187"/>
    </location>
</feature>
<dbReference type="GO" id="GO:0005694">
    <property type="term" value="C:chromosome"/>
    <property type="evidence" value="ECO:0007669"/>
    <property type="project" value="UniProtKB-SubCell"/>
</dbReference>
<feature type="compositionally biased region" description="Acidic residues" evidence="18">
    <location>
        <begin position="610"/>
        <end position="633"/>
    </location>
</feature>
<evidence type="ECO:0000256" key="2">
    <source>
        <dbReference type="ARBA" id="ARBA00004286"/>
    </source>
</evidence>
<dbReference type="GO" id="GO:0003713">
    <property type="term" value="F:transcription coactivator activity"/>
    <property type="evidence" value="ECO:0007669"/>
    <property type="project" value="TreeGrafter"/>
</dbReference>
<dbReference type="Gene3D" id="1.10.8.810">
    <property type="entry name" value="Daxx helical bundle domain"/>
    <property type="match status" value="1"/>
</dbReference>
<dbReference type="Pfam" id="PF01249">
    <property type="entry name" value="Ribosomal_S21e"/>
    <property type="match status" value="1"/>
</dbReference>
<keyword evidence="12" id="KW-0143">Chaperone</keyword>
<keyword evidence="10" id="KW-0689">Ribosomal protein</keyword>
<dbReference type="AlphaFoldDB" id="A0A084VPT4"/>
<dbReference type="PANTHER" id="PTHR12766:SF7">
    <property type="entry name" value="DEATH DOMAIN-ASSOCIATED PROTEIN 6"/>
    <property type="match status" value="1"/>
</dbReference>
<dbReference type="GO" id="GO:0042393">
    <property type="term" value="F:histone binding"/>
    <property type="evidence" value="ECO:0007669"/>
    <property type="project" value="InterPro"/>
</dbReference>
<accession>A0A084VPT4</accession>
<feature type="region of interest" description="Disordered" evidence="18">
    <location>
        <begin position="314"/>
        <end position="340"/>
    </location>
</feature>
<evidence type="ECO:0000256" key="8">
    <source>
        <dbReference type="ARBA" id="ARBA00022703"/>
    </source>
</evidence>
<feature type="compositionally biased region" description="Low complexity" evidence="18">
    <location>
        <begin position="322"/>
        <end position="335"/>
    </location>
</feature>
<name>A0A084VPT4_ANOSI</name>
<dbReference type="PROSITE" id="PS00996">
    <property type="entry name" value="RIBOSOMAL_S21E"/>
    <property type="match status" value="1"/>
</dbReference>
<feature type="compositionally biased region" description="Low complexity" evidence="18">
    <location>
        <begin position="557"/>
        <end position="592"/>
    </location>
</feature>
<dbReference type="InterPro" id="IPR038298">
    <property type="entry name" value="Daxx_N_sf"/>
</dbReference>
<feature type="domain" description="Daxx histone-binding" evidence="19">
    <location>
        <begin position="445"/>
        <end position="526"/>
    </location>
</feature>
<keyword evidence="22" id="KW-1185">Reference proteome</keyword>
<feature type="compositionally biased region" description="Acidic residues" evidence="18">
    <location>
        <begin position="645"/>
        <end position="661"/>
    </location>
</feature>
<evidence type="ECO:0000313" key="20">
    <source>
        <dbReference type="EMBL" id="KFB39978.1"/>
    </source>
</evidence>
<evidence type="ECO:0000256" key="7">
    <source>
        <dbReference type="ARBA" id="ARBA00022490"/>
    </source>
</evidence>
<evidence type="ECO:0000313" key="21">
    <source>
        <dbReference type="EnsemblMetazoa" id="ASIC007365-PA"/>
    </source>
</evidence>
<evidence type="ECO:0000256" key="13">
    <source>
        <dbReference type="ARBA" id="ARBA00023242"/>
    </source>
</evidence>
<evidence type="ECO:0000256" key="5">
    <source>
        <dbReference type="ARBA" id="ARBA00010228"/>
    </source>
</evidence>
<dbReference type="VEuPathDB" id="VectorBase:ASIC007365"/>
<dbReference type="GO" id="GO:0050681">
    <property type="term" value="F:nuclear androgen receptor binding"/>
    <property type="evidence" value="ECO:0007669"/>
    <property type="project" value="TreeGrafter"/>
</dbReference>
<evidence type="ECO:0000256" key="10">
    <source>
        <dbReference type="ARBA" id="ARBA00022980"/>
    </source>
</evidence>
<evidence type="ECO:0000256" key="3">
    <source>
        <dbReference type="ARBA" id="ARBA00004427"/>
    </source>
</evidence>
<keyword evidence="7" id="KW-0963">Cytoplasm</keyword>
<keyword evidence="6" id="KW-0158">Chromosome</keyword>
<dbReference type="OrthoDB" id="7492809at2759"/>
<dbReference type="Proteomes" id="UP000030765">
    <property type="component" value="Unassembled WGS sequence"/>
</dbReference>
<keyword evidence="13" id="KW-0539">Nucleus</keyword>
<dbReference type="EnsemblMetazoa" id="ASIC007365-RA">
    <property type="protein sequence ID" value="ASIC007365-PA"/>
    <property type="gene ID" value="ASIC007365"/>
</dbReference>
<evidence type="ECO:0000256" key="16">
    <source>
        <dbReference type="ARBA" id="ARBA00035451"/>
    </source>
</evidence>
<evidence type="ECO:0000256" key="1">
    <source>
        <dbReference type="ARBA" id="ARBA00004123"/>
    </source>
</evidence>
<reference evidence="21" key="2">
    <citation type="submission" date="2020-05" db="UniProtKB">
        <authorList>
            <consortium name="EnsemblMetazoa"/>
        </authorList>
    </citation>
    <scope>IDENTIFICATION</scope>
</reference>
<sequence length="661" mass="73618">MENDAGEFVDLYCPRKCSSSNRIIHAKDHASIQINIVDVDPETGRMLDTSKVYAICGEIRRMGESDDCIVRLAKKDGIVAKKAKTATIAAPKSPATVLNENGKRTITTISGTQDASPDVARKRIKPITIATNVNNNMPVGVPENFASITYSEDWEQDMKQYQKELAVKSSSSTLPPATPSSSRSSTTNDELDSNGQCVPIGNRPMSDKLNEVAPPSRNGEHVRDKNPIGKEFLQLLDACRKADPSKEMETLIEKKLLRYYKVVHPDYINSKSFIKAVKQVTADVLAHPTLVFLKLSSIVEELNVRRKSGILASSQLPTTGKDSAPVASDSPSSGSTKKDRQIAKLNRTLYCLTKRIKQLEEADVDFNHEINSSYLMAERYKKRAFEVYEKICDITGESKNAHRLVRKPIRFEGTPYPEFNRMLQLFVNRTNTFPNFRDVLKCLQHCNGKNGYGLRTDQMNRIAQDAFYKVGKQLQKRRKTDLYETVVYHAGEEKDPALIDHSLKKKLEENGKYYSKVNQIIEKYAQHERMAQEDTNVDPEALKSSESQKPTEGSNDAPSQNAQSKPSSSSSGMNTPCAPATSASLATTSGNSQVTTGGSPNSSGVAEQITDTDDEDDEDDDEEEDDEEEDEFESTTKENVRPDNFEDIIISDDEELIVPES</sequence>
<dbReference type="GO" id="GO:0016605">
    <property type="term" value="C:PML body"/>
    <property type="evidence" value="ECO:0007669"/>
    <property type="project" value="TreeGrafter"/>
</dbReference>
<protein>
    <recommendedName>
        <fullName evidence="15">Small ribosomal subunit protein eS21</fullName>
    </recommendedName>
    <alternativeName>
        <fullName evidence="16">40S ribosomal protein S21</fullName>
    </alternativeName>
</protein>
<dbReference type="InterPro" id="IPR001931">
    <property type="entry name" value="Ribosomal_eS21"/>
</dbReference>
<evidence type="ECO:0000256" key="11">
    <source>
        <dbReference type="ARBA" id="ARBA00023054"/>
    </source>
</evidence>
<dbReference type="Gene3D" id="3.30.1230.20">
    <property type="match status" value="1"/>
</dbReference>
<reference evidence="20 22" key="1">
    <citation type="journal article" date="2014" name="BMC Genomics">
        <title>Genome sequence of Anopheles sinensis provides insight into genetics basis of mosquito competence for malaria parasites.</title>
        <authorList>
            <person name="Zhou D."/>
            <person name="Zhang D."/>
            <person name="Ding G."/>
            <person name="Shi L."/>
            <person name="Hou Q."/>
            <person name="Ye Y."/>
            <person name="Xu Y."/>
            <person name="Zhou H."/>
            <person name="Xiong C."/>
            <person name="Li S."/>
            <person name="Yu J."/>
            <person name="Hong S."/>
            <person name="Yu X."/>
            <person name="Zou P."/>
            <person name="Chen C."/>
            <person name="Chang X."/>
            <person name="Wang W."/>
            <person name="Lv Y."/>
            <person name="Sun Y."/>
            <person name="Ma L."/>
            <person name="Shen B."/>
            <person name="Zhu C."/>
        </authorList>
    </citation>
    <scope>NUCLEOTIDE SEQUENCE [LARGE SCALE GENOMIC DNA]</scope>
</reference>